<keyword evidence="3" id="KW-1185">Reference proteome</keyword>
<organism evidence="2 3">
    <name type="scientific">Folsomia candida</name>
    <name type="common">Springtail</name>
    <dbReference type="NCBI Taxonomy" id="158441"/>
    <lineage>
        <taxon>Eukaryota</taxon>
        <taxon>Metazoa</taxon>
        <taxon>Ecdysozoa</taxon>
        <taxon>Arthropoda</taxon>
        <taxon>Hexapoda</taxon>
        <taxon>Collembola</taxon>
        <taxon>Entomobryomorpha</taxon>
        <taxon>Isotomoidea</taxon>
        <taxon>Isotomidae</taxon>
        <taxon>Proisotominae</taxon>
        <taxon>Folsomia</taxon>
    </lineage>
</organism>
<dbReference type="AlphaFoldDB" id="A0A226ENE5"/>
<feature type="compositionally biased region" description="Polar residues" evidence="1">
    <location>
        <begin position="321"/>
        <end position="340"/>
    </location>
</feature>
<accession>A0A226ENE5</accession>
<name>A0A226ENE5_FOLCA</name>
<evidence type="ECO:0000313" key="3">
    <source>
        <dbReference type="Proteomes" id="UP000198287"/>
    </source>
</evidence>
<gene>
    <name evidence="2" type="ORF">Fcan01_04311</name>
</gene>
<proteinExistence type="predicted"/>
<evidence type="ECO:0000256" key="1">
    <source>
        <dbReference type="SAM" id="MobiDB-lite"/>
    </source>
</evidence>
<sequence length="368" mass="40739">MSFNNSLLNQSITPNQVDLISSGSGSPYVAWPEGSFNGTLLSDYGSFLMGRIVNSTALDASLPPPEGTGLPGTILNGLHSTIDLLRDKLKHELIDSKIPALADAYSDQLLINRVPQIVLDKVEQSLEGLIKEKLKSTLPAMVSYVLVGKYGPAINNVVKALHDGNLVCSKPCICGQTNNSQLKDSSQDGSQEAEKFPENCMNTCPCMRKAQFVERSREPVGGSRGGKSCSFRRRDQSAERSSVIERRREDLLEQKREASGQRRAAEIMERRRRQQEERDAEDRRQQISEDRRQQISESRREQFPQDCINTCPCNNAATSLSPYQVGNTPDRSGKGSTIGTPTPKGAGTRRNCKADYGRYREKYYDGGS</sequence>
<feature type="region of interest" description="Disordered" evidence="1">
    <location>
        <begin position="215"/>
        <end position="303"/>
    </location>
</feature>
<comment type="caution">
    <text evidence="2">The sequence shown here is derived from an EMBL/GenBank/DDBJ whole genome shotgun (WGS) entry which is preliminary data.</text>
</comment>
<feature type="region of interest" description="Disordered" evidence="1">
    <location>
        <begin position="321"/>
        <end position="351"/>
    </location>
</feature>
<dbReference type="EMBL" id="LNIX01000002">
    <property type="protein sequence ID" value="OXA58999.1"/>
    <property type="molecule type" value="Genomic_DNA"/>
</dbReference>
<dbReference type="Proteomes" id="UP000198287">
    <property type="component" value="Unassembled WGS sequence"/>
</dbReference>
<protein>
    <submittedName>
        <fullName evidence="2">Uncharacterized protein</fullName>
    </submittedName>
</protein>
<reference evidence="2 3" key="1">
    <citation type="submission" date="2015-12" db="EMBL/GenBank/DDBJ databases">
        <title>The genome of Folsomia candida.</title>
        <authorList>
            <person name="Faddeeva A."/>
            <person name="Derks M.F."/>
            <person name="Anvar Y."/>
            <person name="Smit S."/>
            <person name="Van Straalen N."/>
            <person name="Roelofs D."/>
        </authorList>
    </citation>
    <scope>NUCLEOTIDE SEQUENCE [LARGE SCALE GENOMIC DNA]</scope>
    <source>
        <strain evidence="2 3">VU population</strain>
        <tissue evidence="2">Whole body</tissue>
    </source>
</reference>
<evidence type="ECO:0000313" key="2">
    <source>
        <dbReference type="EMBL" id="OXA58999.1"/>
    </source>
</evidence>
<feature type="compositionally biased region" description="Basic and acidic residues" evidence="1">
    <location>
        <begin position="232"/>
        <end position="303"/>
    </location>
</feature>